<keyword evidence="4" id="KW-0812">Transmembrane</keyword>
<dbReference type="AlphaFoldDB" id="A0AA37M5D4"/>
<accession>A0AA37M5D4</accession>
<keyword evidence="3" id="KW-0808">Transferase</keyword>
<sequence length="268" mass="28615">MSDQAAIRLSVVVPVKNEAGNIAPLVAEIATSCASLSPFEIVYVDDGSTDATPTALAELRSRHPELRVLRHRESCGQSAAVRTGVLAARGELVATLDGDGQNDPAFIPALAAALAAAGPGAGLAQGQRVGRKDGRLKMIQSRIANGVRGRILKDSTRDTGCGLKVFRRAVYLRLPYFDALHRFMPALVAREGFSVVHADVVDRPRFTGRSNYGLFDRLWVGILDLAGVWWLIRRRRRVPQVELVVPAGQVAPGGQVAPAGQVTPAGTE</sequence>
<keyword evidence="7" id="KW-0472">Membrane</keyword>
<organism evidence="9 10">
    <name type="scientific">Methylobacterium frigidaeris</name>
    <dbReference type="NCBI Taxonomy" id="2038277"/>
    <lineage>
        <taxon>Bacteria</taxon>
        <taxon>Pseudomonadati</taxon>
        <taxon>Pseudomonadota</taxon>
        <taxon>Alphaproteobacteria</taxon>
        <taxon>Hyphomicrobiales</taxon>
        <taxon>Methylobacteriaceae</taxon>
        <taxon>Methylobacterium</taxon>
    </lineage>
</organism>
<dbReference type="Pfam" id="PF00535">
    <property type="entry name" value="Glycos_transf_2"/>
    <property type="match status" value="1"/>
</dbReference>
<evidence type="ECO:0000256" key="3">
    <source>
        <dbReference type="ARBA" id="ARBA00022679"/>
    </source>
</evidence>
<evidence type="ECO:0000256" key="6">
    <source>
        <dbReference type="ARBA" id="ARBA00022989"/>
    </source>
</evidence>
<keyword evidence="1" id="KW-1003">Cell membrane</keyword>
<evidence type="ECO:0000259" key="8">
    <source>
        <dbReference type="Pfam" id="PF00535"/>
    </source>
</evidence>
<keyword evidence="10" id="KW-1185">Reference proteome</keyword>
<dbReference type="GO" id="GO:0005886">
    <property type="term" value="C:plasma membrane"/>
    <property type="evidence" value="ECO:0007669"/>
    <property type="project" value="TreeGrafter"/>
</dbReference>
<reference evidence="9" key="2">
    <citation type="submission" date="2021-08" db="EMBL/GenBank/DDBJ databases">
        <authorList>
            <person name="Tani A."/>
            <person name="Ola A."/>
            <person name="Ogura Y."/>
            <person name="Katsura K."/>
            <person name="Hayashi T."/>
        </authorList>
    </citation>
    <scope>NUCLEOTIDE SEQUENCE</scope>
    <source>
        <strain evidence="9">JCM 32048</strain>
    </source>
</reference>
<evidence type="ECO:0000313" key="9">
    <source>
        <dbReference type="EMBL" id="GJD63488.1"/>
    </source>
</evidence>
<evidence type="ECO:0000313" key="10">
    <source>
        <dbReference type="Proteomes" id="UP001055286"/>
    </source>
</evidence>
<feature type="domain" description="Glycosyltransferase 2-like" evidence="8">
    <location>
        <begin position="10"/>
        <end position="171"/>
    </location>
</feature>
<dbReference type="RefSeq" id="WP_238191842.1">
    <property type="nucleotide sequence ID" value="NZ_BPQJ01000017.1"/>
</dbReference>
<dbReference type="GO" id="GO:0099621">
    <property type="term" value="F:undecaprenyl-phosphate 4-deoxy-4-formamido-L-arabinose transferase activity"/>
    <property type="evidence" value="ECO:0007669"/>
    <property type="project" value="TreeGrafter"/>
</dbReference>
<reference evidence="9" key="1">
    <citation type="journal article" date="2016" name="Front. Microbiol.">
        <title>Genome Sequence of the Piezophilic, Mesophilic Sulfate-Reducing Bacterium Desulfovibrio indicus J2T.</title>
        <authorList>
            <person name="Cao J."/>
            <person name="Maignien L."/>
            <person name="Shao Z."/>
            <person name="Alain K."/>
            <person name="Jebbar M."/>
        </authorList>
    </citation>
    <scope>NUCLEOTIDE SEQUENCE</scope>
    <source>
        <strain evidence="9">JCM 32048</strain>
    </source>
</reference>
<evidence type="ECO:0000256" key="5">
    <source>
        <dbReference type="ARBA" id="ARBA00022985"/>
    </source>
</evidence>
<dbReference type="InterPro" id="IPR001173">
    <property type="entry name" value="Glyco_trans_2-like"/>
</dbReference>
<gene>
    <name evidence="9" type="primary">rgtE</name>
    <name evidence="9" type="ORF">MPEAHAMD_3656</name>
</gene>
<dbReference type="InterPro" id="IPR050256">
    <property type="entry name" value="Glycosyltransferase_2"/>
</dbReference>
<dbReference type="PANTHER" id="PTHR48090:SF3">
    <property type="entry name" value="UNDECAPRENYL-PHOSPHATE 4-DEOXY-4-FORMAMIDO-L-ARABINOSE TRANSFERASE"/>
    <property type="match status" value="1"/>
</dbReference>
<evidence type="ECO:0000256" key="7">
    <source>
        <dbReference type="ARBA" id="ARBA00023136"/>
    </source>
</evidence>
<dbReference type="Proteomes" id="UP001055286">
    <property type="component" value="Unassembled WGS sequence"/>
</dbReference>
<evidence type="ECO:0000256" key="4">
    <source>
        <dbReference type="ARBA" id="ARBA00022692"/>
    </source>
</evidence>
<evidence type="ECO:0000256" key="2">
    <source>
        <dbReference type="ARBA" id="ARBA00022676"/>
    </source>
</evidence>
<keyword evidence="5" id="KW-0448">Lipopolysaccharide biosynthesis</keyword>
<name>A0AA37M5D4_9HYPH</name>
<dbReference type="PANTHER" id="PTHR48090">
    <property type="entry name" value="UNDECAPRENYL-PHOSPHATE 4-DEOXY-4-FORMAMIDO-L-ARABINOSE TRANSFERASE-RELATED"/>
    <property type="match status" value="1"/>
</dbReference>
<dbReference type="Gene3D" id="3.90.550.10">
    <property type="entry name" value="Spore Coat Polysaccharide Biosynthesis Protein SpsA, Chain A"/>
    <property type="match status" value="1"/>
</dbReference>
<dbReference type="InterPro" id="IPR029044">
    <property type="entry name" value="Nucleotide-diphossugar_trans"/>
</dbReference>
<comment type="caution">
    <text evidence="9">The sequence shown here is derived from an EMBL/GenBank/DDBJ whole genome shotgun (WGS) entry which is preliminary data.</text>
</comment>
<dbReference type="EMBL" id="BPQJ01000017">
    <property type="protein sequence ID" value="GJD63488.1"/>
    <property type="molecule type" value="Genomic_DNA"/>
</dbReference>
<evidence type="ECO:0000256" key="1">
    <source>
        <dbReference type="ARBA" id="ARBA00022475"/>
    </source>
</evidence>
<dbReference type="SUPFAM" id="SSF53448">
    <property type="entry name" value="Nucleotide-diphospho-sugar transferases"/>
    <property type="match status" value="1"/>
</dbReference>
<proteinExistence type="predicted"/>
<keyword evidence="2" id="KW-0328">Glycosyltransferase</keyword>
<dbReference type="GO" id="GO:0009103">
    <property type="term" value="P:lipopolysaccharide biosynthetic process"/>
    <property type="evidence" value="ECO:0007669"/>
    <property type="project" value="UniProtKB-KW"/>
</dbReference>
<protein>
    <submittedName>
        <fullName evidence="9">Dodecaprenyl-phosphate galacturonate synthase</fullName>
    </submittedName>
</protein>
<dbReference type="FunFam" id="3.90.550.10:FF:000170">
    <property type="entry name" value="Dolichol-phosphate mannosyltransferase"/>
    <property type="match status" value="1"/>
</dbReference>
<keyword evidence="6" id="KW-1133">Transmembrane helix</keyword>